<dbReference type="InterPro" id="IPR004658">
    <property type="entry name" value="OMP_Slp"/>
</dbReference>
<organism evidence="1 2">
    <name type="scientific">Syntrophotalea acetylenivorans</name>
    <dbReference type="NCBI Taxonomy" id="1842532"/>
    <lineage>
        <taxon>Bacteria</taxon>
        <taxon>Pseudomonadati</taxon>
        <taxon>Thermodesulfobacteriota</taxon>
        <taxon>Desulfuromonadia</taxon>
        <taxon>Desulfuromonadales</taxon>
        <taxon>Syntrophotaleaceae</taxon>
        <taxon>Syntrophotalea</taxon>
    </lineage>
</organism>
<dbReference type="GO" id="GO:0019867">
    <property type="term" value="C:outer membrane"/>
    <property type="evidence" value="ECO:0007669"/>
    <property type="project" value="InterPro"/>
</dbReference>
<proteinExistence type="predicted"/>
<dbReference type="STRING" id="1842532.A7E78_11880"/>
<dbReference type="PANTHER" id="PTHR37530">
    <property type="entry name" value="OUTER MEMBRANE PROTEIN SLP"/>
    <property type="match status" value="1"/>
</dbReference>
<dbReference type="RefSeq" id="WP_072284507.1">
    <property type="nucleotide sequence ID" value="NZ_CP015519.1"/>
</dbReference>
<dbReference type="OrthoDB" id="5397282at2"/>
<evidence type="ECO:0000313" key="2">
    <source>
        <dbReference type="Proteomes" id="UP000182517"/>
    </source>
</evidence>
<evidence type="ECO:0000313" key="1">
    <source>
        <dbReference type="EMBL" id="APG28480.1"/>
    </source>
</evidence>
<dbReference type="KEGG" id="pef:A7E78_11880"/>
<sequence length="163" mass="18303">MRDTAIKWLVLILVLLAAGCSSHVLSPAAHSTVDLPGGYKEYSRDPEAATGRTLMLAGFIVSNRVSRDGTVLTLLPYTMDKRGVPRSPVKGSGELLARSERILDPARYGPGHLVTLTATYVGREPRIVAEQQFGRPLFEIGEIQWWPREPHYPYGYRYPYRIY</sequence>
<name>A0A1L3GRK3_9BACT</name>
<dbReference type="PANTHER" id="PTHR37530:SF1">
    <property type="entry name" value="OUTER MEMBRANE PROTEIN SLP"/>
    <property type="match status" value="1"/>
</dbReference>
<gene>
    <name evidence="1" type="ORF">A7E78_11880</name>
</gene>
<dbReference type="EMBL" id="CP015519">
    <property type="protein sequence ID" value="APG28480.1"/>
    <property type="molecule type" value="Genomic_DNA"/>
</dbReference>
<keyword evidence="2" id="KW-1185">Reference proteome</keyword>
<dbReference type="Proteomes" id="UP000182517">
    <property type="component" value="Chromosome"/>
</dbReference>
<accession>A0A1L3GRK3</accession>
<reference evidence="1 2" key="1">
    <citation type="journal article" date="2017" name="Genome Announc.">
        <title>Complete Genome Sequences of Two Acetylene-Fermenting Pelobacter acetylenicus Strains.</title>
        <authorList>
            <person name="Sutton J.M."/>
            <person name="Baesman S.M."/>
            <person name="Fierst J.L."/>
            <person name="Poret-Peterson A.T."/>
            <person name="Oremland R.S."/>
            <person name="Dunlap D.S."/>
            <person name="Akob D.M."/>
        </authorList>
    </citation>
    <scope>NUCLEOTIDE SEQUENCE [LARGE SCALE GENOMIC DNA]</scope>
    <source>
        <strain evidence="1 2">SFB93</strain>
    </source>
</reference>
<evidence type="ECO:0008006" key="3">
    <source>
        <dbReference type="Google" id="ProtNLM"/>
    </source>
</evidence>
<dbReference type="Pfam" id="PF03843">
    <property type="entry name" value="Slp"/>
    <property type="match status" value="1"/>
</dbReference>
<protein>
    <recommendedName>
        <fullName evidence="3">Outer membrane lipoprotein</fullName>
    </recommendedName>
</protein>
<dbReference type="AlphaFoldDB" id="A0A1L3GRK3"/>
<dbReference type="PROSITE" id="PS51257">
    <property type="entry name" value="PROKAR_LIPOPROTEIN"/>
    <property type="match status" value="1"/>
</dbReference>